<protein>
    <submittedName>
        <fullName evidence="2">Uncharacterized protein</fullName>
    </submittedName>
</protein>
<proteinExistence type="predicted"/>
<keyword evidence="1" id="KW-0472">Membrane</keyword>
<evidence type="ECO:0000313" key="3">
    <source>
        <dbReference type="Proteomes" id="UP000015102"/>
    </source>
</evidence>
<keyword evidence="1" id="KW-1133">Transmembrane helix</keyword>
<reference evidence="3" key="1">
    <citation type="submission" date="2013-02" db="EMBL/GenBank/DDBJ databases">
        <authorList>
            <person name="Hughes D."/>
        </authorList>
    </citation>
    <scope>NUCLEOTIDE SEQUENCE</scope>
    <source>
        <strain>Durham</strain>
        <strain evidence="3">NC isolate 2 -- Noor lab</strain>
    </source>
</reference>
<dbReference type="EMBL" id="CAQQ02077244">
    <property type="status" value="NOT_ANNOTATED_CDS"/>
    <property type="molecule type" value="Genomic_DNA"/>
</dbReference>
<name>T1GXC3_MEGSC</name>
<dbReference type="HOGENOM" id="CLU_3280065_0_0_1"/>
<evidence type="ECO:0000313" key="2">
    <source>
        <dbReference type="EnsemblMetazoa" id="MESCA008469-PA"/>
    </source>
</evidence>
<sequence>MVEKFQKVESAVAVVILKMFLMVASFAKESRRLLRRRLLGT</sequence>
<keyword evidence="1" id="KW-0812">Transmembrane</keyword>
<feature type="transmembrane region" description="Helical" evidence="1">
    <location>
        <begin position="6"/>
        <end position="27"/>
    </location>
</feature>
<dbReference type="AlphaFoldDB" id="T1GXC3"/>
<keyword evidence="3" id="KW-1185">Reference proteome</keyword>
<dbReference type="EnsemblMetazoa" id="MESCA008469-RA">
    <property type="protein sequence ID" value="MESCA008469-PA"/>
    <property type="gene ID" value="MESCA008469"/>
</dbReference>
<accession>T1GXC3</accession>
<dbReference type="Proteomes" id="UP000015102">
    <property type="component" value="Unassembled WGS sequence"/>
</dbReference>
<organism evidence="2 3">
    <name type="scientific">Megaselia scalaris</name>
    <name type="common">Humpbacked fly</name>
    <name type="synonym">Phora scalaris</name>
    <dbReference type="NCBI Taxonomy" id="36166"/>
    <lineage>
        <taxon>Eukaryota</taxon>
        <taxon>Metazoa</taxon>
        <taxon>Ecdysozoa</taxon>
        <taxon>Arthropoda</taxon>
        <taxon>Hexapoda</taxon>
        <taxon>Insecta</taxon>
        <taxon>Pterygota</taxon>
        <taxon>Neoptera</taxon>
        <taxon>Endopterygota</taxon>
        <taxon>Diptera</taxon>
        <taxon>Brachycera</taxon>
        <taxon>Muscomorpha</taxon>
        <taxon>Platypezoidea</taxon>
        <taxon>Phoridae</taxon>
        <taxon>Megaseliini</taxon>
        <taxon>Megaselia</taxon>
    </lineage>
</organism>
<reference evidence="2" key="2">
    <citation type="submission" date="2015-06" db="UniProtKB">
        <authorList>
            <consortium name="EnsemblMetazoa"/>
        </authorList>
    </citation>
    <scope>IDENTIFICATION</scope>
</reference>
<evidence type="ECO:0000256" key="1">
    <source>
        <dbReference type="SAM" id="Phobius"/>
    </source>
</evidence>